<feature type="compositionally biased region" description="Polar residues" evidence="10">
    <location>
        <begin position="328"/>
        <end position="345"/>
    </location>
</feature>
<keyword evidence="2" id="KW-0808">Transferase</keyword>
<evidence type="ECO:0000256" key="9">
    <source>
        <dbReference type="PROSITE-ProRule" id="PRU10141"/>
    </source>
</evidence>
<gene>
    <name evidence="12" type="ORF">LRAMOSA08595</name>
</gene>
<dbReference type="InterPro" id="IPR030616">
    <property type="entry name" value="Aur-like"/>
</dbReference>
<dbReference type="InterPro" id="IPR008271">
    <property type="entry name" value="Ser/Thr_kinase_AS"/>
</dbReference>
<reference evidence="12" key="1">
    <citation type="journal article" date="2014" name="Genome Announc.">
        <title>De novo whole-genome sequence and genome annotation of Lichtheimia ramosa.</title>
        <authorList>
            <person name="Linde J."/>
            <person name="Schwartze V."/>
            <person name="Binder U."/>
            <person name="Lass-Florl C."/>
            <person name="Voigt K."/>
            <person name="Horn F."/>
        </authorList>
    </citation>
    <scope>NUCLEOTIDE SEQUENCE</scope>
    <source>
        <strain evidence="12">JMRC FSU:6197</strain>
    </source>
</reference>
<dbReference type="InterPro" id="IPR017441">
    <property type="entry name" value="Protein_kinase_ATP_BS"/>
</dbReference>
<feature type="compositionally biased region" description="Low complexity" evidence="10">
    <location>
        <begin position="648"/>
        <end position="660"/>
    </location>
</feature>
<dbReference type="FunFam" id="3.30.200.20:FF:000042">
    <property type="entry name" value="Aurora kinase A"/>
    <property type="match status" value="1"/>
</dbReference>
<name>A0A077WHH7_9FUNG</name>
<feature type="compositionally biased region" description="Polar residues" evidence="10">
    <location>
        <begin position="558"/>
        <end position="569"/>
    </location>
</feature>
<evidence type="ECO:0000256" key="6">
    <source>
        <dbReference type="PIRSR" id="PIRSR630616-1"/>
    </source>
</evidence>
<dbReference type="AlphaFoldDB" id="A0A077WHH7"/>
<evidence type="ECO:0000256" key="7">
    <source>
        <dbReference type="PIRSR" id="PIRSR630616-2"/>
    </source>
</evidence>
<evidence type="ECO:0000313" key="12">
    <source>
        <dbReference type="EMBL" id="CDS06067.1"/>
    </source>
</evidence>
<keyword evidence="3 7" id="KW-0547">Nucleotide-binding</keyword>
<evidence type="ECO:0000259" key="11">
    <source>
        <dbReference type="PROSITE" id="PS50011"/>
    </source>
</evidence>
<keyword evidence="5 7" id="KW-0067">ATP-binding</keyword>
<feature type="binding site" evidence="9">
    <location>
        <position position="68"/>
    </location>
    <ligand>
        <name>ATP</name>
        <dbReference type="ChEBI" id="CHEBI:30616"/>
    </ligand>
</feature>
<feature type="region of interest" description="Disordered" evidence="10">
    <location>
        <begin position="462"/>
        <end position="603"/>
    </location>
</feature>
<feature type="binding site" evidence="7">
    <location>
        <position position="173"/>
    </location>
    <ligand>
        <name>ATP</name>
        <dbReference type="ChEBI" id="CHEBI:30616"/>
    </ligand>
</feature>
<feature type="compositionally biased region" description="Polar residues" evidence="10">
    <location>
        <begin position="483"/>
        <end position="498"/>
    </location>
</feature>
<evidence type="ECO:0000256" key="4">
    <source>
        <dbReference type="ARBA" id="ARBA00022777"/>
    </source>
</evidence>
<dbReference type="GO" id="GO:0005524">
    <property type="term" value="F:ATP binding"/>
    <property type="evidence" value="ECO:0007669"/>
    <property type="project" value="UniProtKB-UniRule"/>
</dbReference>
<evidence type="ECO:0000256" key="8">
    <source>
        <dbReference type="PIRSR" id="PIRSR630616-3"/>
    </source>
</evidence>
<dbReference type="PROSITE" id="PS50011">
    <property type="entry name" value="PROTEIN_KINASE_DOM"/>
    <property type="match status" value="1"/>
</dbReference>
<dbReference type="SUPFAM" id="SSF56112">
    <property type="entry name" value="Protein kinase-like (PK-like)"/>
    <property type="match status" value="1"/>
</dbReference>
<feature type="cross-link" description="Glycyl lysine isopeptide (Lys-Gly) (interchain with G-Cter in SUMO2)" evidence="8">
    <location>
        <position position="157"/>
    </location>
</feature>
<dbReference type="InterPro" id="IPR000719">
    <property type="entry name" value="Prot_kinase_dom"/>
</dbReference>
<feature type="binding site" evidence="7">
    <location>
        <begin position="159"/>
        <end position="160"/>
    </location>
    <ligand>
        <name>ATP</name>
        <dbReference type="ChEBI" id="CHEBI:30616"/>
    </ligand>
</feature>
<accession>A0A077WHH7</accession>
<dbReference type="SMART" id="SM00220">
    <property type="entry name" value="S_TKc"/>
    <property type="match status" value="1"/>
</dbReference>
<feature type="binding site" evidence="7">
    <location>
        <position position="67"/>
    </location>
    <ligand>
        <name>ATP</name>
        <dbReference type="ChEBI" id="CHEBI:30616"/>
    </ligand>
</feature>
<evidence type="ECO:0000256" key="5">
    <source>
        <dbReference type="ARBA" id="ARBA00022840"/>
    </source>
</evidence>
<sequence>MISSPRSSIHNQKAKLAADYNDLLRQLSSPKITVIGCYTIGDTIGEGTYGKVKLGTHQITGKQVAIKKISKQHAPLMAREIHHHRQLRHPNIVALYEVLSTESAIFIVSEYCPNGELFDLLTETGRFTEQQAQRYFRQLVDAIHYCHERNIVHRDLKLENILLDMDHNAKICDFGFARHAEDKQLLETFCGSLAYSAPEMINQKRYTGPETDIWSLGIILYTLLAGELPFDDDSEIVMRRKIVNMDYHIPEYFSPEAQDLVNGILQLDPKQRLTINQIMRHPWMKTSDDDECDSARCSMYSDVDSIFSSAARRDDYDYDSFSDVSSSPGTPKHQSWNRKSPMSSTLHEKSRFINNSRPPRYSAPTVSSRARITQPHHQHQLFQHSVRSSLPSSLPSVRAAAKRSSLAVEEPAMGPMEERLFAALTAAGFDEAVVRKMRTSSDSGNTLGAMWHMLMDNLCNQSNNNDNNNHRTLATHGAKQAVSAGTQTDDLIEQQQQPVRKRPEPIVPVKPQQQQQQHRVPEMDLKPQPSTSTGKSGWLSSVKSWFGAKQQQEDHAKQSPSASSSTPALQQPMPKFTPPELTRPMAAHNKPSLDSYYKASNAFGPTTARPIIAREPAKIALPAPQPVAVELNIGLDKVSPQPHSVVGPPRSTTSSPTEEPSSTEDDDDDDDSSSSGSSVATLEDDDDCVRHHHTIHQNTEIKSSTTPAPSSPHHPSLIHTQEEKQQHEQQSGSRLEVPVPTPYPTRSWPLAIRENGPAPLATASSKRFEFAAPRSRAQLGTYNELGRRKPLAARAIIEEEEEEE</sequence>
<dbReference type="GO" id="GO:0004674">
    <property type="term" value="F:protein serine/threonine kinase activity"/>
    <property type="evidence" value="ECO:0007669"/>
    <property type="project" value="UniProtKB-KW"/>
</dbReference>
<dbReference type="FunFam" id="1.10.510.10:FF:000571">
    <property type="entry name" value="Maternal embryonic leucine zipper kinase"/>
    <property type="match status" value="1"/>
</dbReference>
<evidence type="ECO:0000256" key="1">
    <source>
        <dbReference type="ARBA" id="ARBA00022527"/>
    </source>
</evidence>
<evidence type="ECO:0000256" key="2">
    <source>
        <dbReference type="ARBA" id="ARBA00022679"/>
    </source>
</evidence>
<organism evidence="12">
    <name type="scientific">Lichtheimia ramosa</name>
    <dbReference type="NCBI Taxonomy" id="688394"/>
    <lineage>
        <taxon>Eukaryota</taxon>
        <taxon>Fungi</taxon>
        <taxon>Fungi incertae sedis</taxon>
        <taxon>Mucoromycota</taxon>
        <taxon>Mucoromycotina</taxon>
        <taxon>Mucoromycetes</taxon>
        <taxon>Mucorales</taxon>
        <taxon>Lichtheimiaceae</taxon>
        <taxon>Lichtheimia</taxon>
    </lineage>
</organism>
<feature type="domain" description="Protein kinase" evidence="11">
    <location>
        <begin position="38"/>
        <end position="284"/>
    </location>
</feature>
<feature type="compositionally biased region" description="Polar residues" evidence="10">
    <location>
        <begin position="528"/>
        <end position="543"/>
    </location>
</feature>
<dbReference type="Pfam" id="PF00069">
    <property type="entry name" value="Pkinase"/>
    <property type="match status" value="1"/>
</dbReference>
<dbReference type="PROSITE" id="PS00107">
    <property type="entry name" value="PROTEIN_KINASE_ATP"/>
    <property type="match status" value="1"/>
</dbReference>
<dbReference type="Gene3D" id="1.10.510.10">
    <property type="entry name" value="Transferase(Phosphotransferase) domain 1"/>
    <property type="match status" value="1"/>
</dbReference>
<dbReference type="PANTHER" id="PTHR24350">
    <property type="entry name" value="SERINE/THREONINE-PROTEIN KINASE IAL-RELATED"/>
    <property type="match status" value="1"/>
</dbReference>
<dbReference type="EMBL" id="LK023318">
    <property type="protein sequence ID" value="CDS06067.1"/>
    <property type="molecule type" value="Genomic_DNA"/>
</dbReference>
<feature type="active site" description="Proton acceptor" evidence="6">
    <location>
        <position position="155"/>
    </location>
</feature>
<feature type="compositionally biased region" description="Low complexity" evidence="10">
    <location>
        <begin position="703"/>
        <end position="715"/>
    </location>
</feature>
<protein>
    <recommendedName>
        <fullName evidence="11">Protein kinase domain-containing protein</fullName>
    </recommendedName>
</protein>
<dbReference type="CDD" id="cd14003">
    <property type="entry name" value="STKc_AMPK-like"/>
    <property type="match status" value="1"/>
</dbReference>
<feature type="compositionally biased region" description="Acidic residues" evidence="10">
    <location>
        <begin position="661"/>
        <end position="672"/>
    </location>
</feature>
<dbReference type="InterPro" id="IPR011009">
    <property type="entry name" value="Kinase-like_dom_sf"/>
</dbReference>
<proteinExistence type="predicted"/>
<dbReference type="PROSITE" id="PS00108">
    <property type="entry name" value="PROTEIN_KINASE_ST"/>
    <property type="match status" value="1"/>
</dbReference>
<keyword evidence="4" id="KW-0418">Kinase</keyword>
<feature type="compositionally biased region" description="Low complexity" evidence="10">
    <location>
        <begin position="385"/>
        <end position="394"/>
    </location>
</feature>
<evidence type="ECO:0000256" key="3">
    <source>
        <dbReference type="ARBA" id="ARBA00022741"/>
    </source>
</evidence>
<dbReference type="OrthoDB" id="504170at2759"/>
<feature type="region of interest" description="Disordered" evidence="10">
    <location>
        <begin position="318"/>
        <end position="394"/>
    </location>
</feature>
<evidence type="ECO:0000256" key="10">
    <source>
        <dbReference type="SAM" id="MobiDB-lite"/>
    </source>
</evidence>
<feature type="region of interest" description="Disordered" evidence="10">
    <location>
        <begin position="634"/>
        <end position="752"/>
    </location>
</feature>
<keyword evidence="1" id="KW-0723">Serine/threonine-protein kinase</keyword>